<protein>
    <recommendedName>
        <fullName evidence="3">Phytanoyl-CoA dioxygenase</fullName>
    </recommendedName>
</protein>
<dbReference type="AlphaFoldDB" id="A0A2L0F0C3"/>
<sequence>MRTLNRLAPRFILPLVLDKRHQLGLFVARFATLLKERDLHVLDLNLWMDGGRSRPTAYHNDLWFPAPLKNRVVQLWIPLMCEGAAEEIEKSMLRVDPRPLPDGWACPPGLAHLADVSTGDTRPLPFAHEHGVLAEDLKDVVGGRELRVGDVLFFDSQYCHYTLASRARRVGLAVRFSVGAPVYNGYFCEQRPLDGRSQTEHNRRAFAAAFAGAQAGEVIDAGRLVNRFDHHPPTAFSFRLLRKILLGAVPKTPLLPQYEQYAEDVRNRLTSQLARAVA</sequence>
<organism evidence="1 2">
    <name type="scientific">Sorangium cellulosum</name>
    <name type="common">Polyangium cellulosum</name>
    <dbReference type="NCBI Taxonomy" id="56"/>
    <lineage>
        <taxon>Bacteria</taxon>
        <taxon>Pseudomonadati</taxon>
        <taxon>Myxococcota</taxon>
        <taxon>Polyangia</taxon>
        <taxon>Polyangiales</taxon>
        <taxon>Polyangiaceae</taxon>
        <taxon>Sorangium</taxon>
    </lineage>
</organism>
<accession>A0A2L0F0C3</accession>
<dbReference type="EMBL" id="CP012673">
    <property type="protein sequence ID" value="AUX44990.1"/>
    <property type="molecule type" value="Genomic_DNA"/>
</dbReference>
<evidence type="ECO:0000313" key="1">
    <source>
        <dbReference type="EMBL" id="AUX44990.1"/>
    </source>
</evidence>
<name>A0A2L0F0C3_SORCE</name>
<dbReference type="Gene3D" id="2.60.120.620">
    <property type="entry name" value="q2cbj1_9rhob like domain"/>
    <property type="match status" value="1"/>
</dbReference>
<gene>
    <name evidence="1" type="ORF">SOCE26_064690</name>
</gene>
<evidence type="ECO:0000313" key="2">
    <source>
        <dbReference type="Proteomes" id="UP000238348"/>
    </source>
</evidence>
<dbReference type="Proteomes" id="UP000238348">
    <property type="component" value="Chromosome"/>
</dbReference>
<reference evidence="1 2" key="1">
    <citation type="submission" date="2015-09" db="EMBL/GenBank/DDBJ databases">
        <title>Sorangium comparison.</title>
        <authorList>
            <person name="Zaburannyi N."/>
            <person name="Bunk B."/>
            <person name="Overmann J."/>
            <person name="Mueller R."/>
        </authorList>
    </citation>
    <scope>NUCLEOTIDE SEQUENCE [LARGE SCALE GENOMIC DNA]</scope>
    <source>
        <strain evidence="1 2">So ce26</strain>
    </source>
</reference>
<proteinExistence type="predicted"/>
<evidence type="ECO:0008006" key="3">
    <source>
        <dbReference type="Google" id="ProtNLM"/>
    </source>
</evidence>